<organism evidence="1 2">
    <name type="scientific">Blastocystis sp. subtype 1 (strain ATCC 50177 / NandII)</name>
    <dbReference type="NCBI Taxonomy" id="478820"/>
    <lineage>
        <taxon>Eukaryota</taxon>
        <taxon>Sar</taxon>
        <taxon>Stramenopiles</taxon>
        <taxon>Bigyra</taxon>
        <taxon>Opalozoa</taxon>
        <taxon>Opalinata</taxon>
        <taxon>Blastocystidae</taxon>
        <taxon>Blastocystis</taxon>
    </lineage>
</organism>
<protein>
    <submittedName>
        <fullName evidence="1">Uncharacterized protein</fullName>
    </submittedName>
</protein>
<evidence type="ECO:0000313" key="1">
    <source>
        <dbReference type="EMBL" id="OAO16252.1"/>
    </source>
</evidence>
<dbReference type="CDD" id="cd00065">
    <property type="entry name" value="FYVE_like_SF"/>
    <property type="match status" value="1"/>
</dbReference>
<comment type="caution">
    <text evidence="1">The sequence shown here is derived from an EMBL/GenBank/DDBJ whole genome shotgun (WGS) entry which is preliminary data.</text>
</comment>
<reference evidence="1 2" key="1">
    <citation type="submission" date="2016-05" db="EMBL/GenBank/DDBJ databases">
        <title>Nuclear genome of Blastocystis sp. subtype 1 NandII.</title>
        <authorList>
            <person name="Gentekaki E."/>
            <person name="Curtis B."/>
            <person name="Stairs C."/>
            <person name="Eme L."/>
            <person name="Herman E."/>
            <person name="Klimes V."/>
            <person name="Arias M.C."/>
            <person name="Elias M."/>
            <person name="Hilliou F."/>
            <person name="Klute M."/>
            <person name="Malik S.-B."/>
            <person name="Pightling A."/>
            <person name="Rachubinski R."/>
            <person name="Salas D."/>
            <person name="Schlacht A."/>
            <person name="Suga H."/>
            <person name="Archibald J."/>
            <person name="Ball S.G."/>
            <person name="Clark G."/>
            <person name="Dacks J."/>
            <person name="Van Der Giezen M."/>
            <person name="Tsaousis A."/>
            <person name="Roger A."/>
        </authorList>
    </citation>
    <scope>NUCLEOTIDE SEQUENCE [LARGE SCALE GENOMIC DNA]</scope>
    <source>
        <strain evidence="2">ATCC 50177 / NandII</strain>
    </source>
</reference>
<dbReference type="AlphaFoldDB" id="A0A196SJ93"/>
<sequence length="491" mass="55727">MDTIFMQLNKPELKIRKRCTSCGCFLGKKSGVRTCKICRTEICDNCKQGKMILPGYENPKTICVVCWKKITDSQEESWNRLNEMGDEGMVHLAKDFTILSNKAAAFLARGGFFYSWEMIRQHVVNGYHVYQKVIHDEEVDAKQDICDLCWFLWLRSIGKGCPFRSGTIFLEDTNYRVFDAISRLGYSRVLLRSENVAGQKVPYSMRIGSSHLSEFVEFCENKAQWLLPEGDTEIVMSRGRTGRGYEQVGIDFAPGKDGVEVALPFNRHHLLIGRVPLKQPEQAAYTFLKFENYGTEGFSNILKHGVQFGLHIVRRDREERLASRRETAGKTIMGRFQELAQCIFELPSLKPIIKHESLEEVVARAYVKGVSYMVQVVKMSMVKLNSFLINPNSSPGPLSAIKKLYAQAYDFLAFLLEDPTMDHLDVRFGREVIFSAEELASTSIIGKPHQLSVEDVLPAAARPRGLSDSMLPRVAAESDNDTDVCSHFERM</sequence>
<name>A0A196SJ93_BLAHN</name>
<evidence type="ECO:0000313" key="2">
    <source>
        <dbReference type="Proteomes" id="UP000078348"/>
    </source>
</evidence>
<dbReference type="InterPro" id="IPR011011">
    <property type="entry name" value="Znf_FYVE_PHD"/>
</dbReference>
<accession>A0A196SJ93</accession>
<keyword evidence="2" id="KW-1185">Reference proteome</keyword>
<dbReference type="Proteomes" id="UP000078348">
    <property type="component" value="Unassembled WGS sequence"/>
</dbReference>
<dbReference type="SUPFAM" id="SSF57903">
    <property type="entry name" value="FYVE/PHD zinc finger"/>
    <property type="match status" value="1"/>
</dbReference>
<proteinExistence type="predicted"/>
<gene>
    <name evidence="1" type="ORF">AV274_2032</name>
</gene>
<dbReference type="EMBL" id="LXWW01000092">
    <property type="protein sequence ID" value="OAO16252.1"/>
    <property type="molecule type" value="Genomic_DNA"/>
</dbReference>